<proteinExistence type="predicted"/>
<dbReference type="InterPro" id="IPR001452">
    <property type="entry name" value="SH3_domain"/>
</dbReference>
<dbReference type="Proteomes" id="UP000269221">
    <property type="component" value="Unassembled WGS sequence"/>
</dbReference>
<dbReference type="GO" id="GO:0007274">
    <property type="term" value="P:neuromuscular synaptic transmission"/>
    <property type="evidence" value="ECO:0007669"/>
    <property type="project" value="TreeGrafter"/>
</dbReference>
<evidence type="ECO:0000313" key="5">
    <source>
        <dbReference type="EMBL" id="RMC00770.1"/>
    </source>
</evidence>
<gene>
    <name evidence="5" type="ORF">DUI87_22454</name>
</gene>
<feature type="domain" description="SH3" evidence="4">
    <location>
        <begin position="59"/>
        <end position="126"/>
    </location>
</feature>
<dbReference type="EMBL" id="QRBI01000142">
    <property type="protein sequence ID" value="RMC00770.1"/>
    <property type="molecule type" value="Genomic_DNA"/>
</dbReference>
<dbReference type="Gene3D" id="2.30.30.40">
    <property type="entry name" value="SH3 Domains"/>
    <property type="match status" value="1"/>
</dbReference>
<evidence type="ECO:0000259" key="4">
    <source>
        <dbReference type="PROSITE" id="PS50002"/>
    </source>
</evidence>
<evidence type="ECO:0000256" key="3">
    <source>
        <dbReference type="SAM" id="Coils"/>
    </source>
</evidence>
<keyword evidence="1 2" id="KW-0728">SH3 domain</keyword>
<organism evidence="5 6">
    <name type="scientific">Hirundo rustica rustica</name>
    <dbReference type="NCBI Taxonomy" id="333673"/>
    <lineage>
        <taxon>Eukaryota</taxon>
        <taxon>Metazoa</taxon>
        <taxon>Chordata</taxon>
        <taxon>Craniata</taxon>
        <taxon>Vertebrata</taxon>
        <taxon>Euteleostomi</taxon>
        <taxon>Archelosauria</taxon>
        <taxon>Archosauria</taxon>
        <taxon>Dinosauria</taxon>
        <taxon>Saurischia</taxon>
        <taxon>Theropoda</taxon>
        <taxon>Coelurosauria</taxon>
        <taxon>Aves</taxon>
        <taxon>Neognathae</taxon>
        <taxon>Neoaves</taxon>
        <taxon>Telluraves</taxon>
        <taxon>Australaves</taxon>
        <taxon>Passeriformes</taxon>
        <taxon>Sylvioidea</taxon>
        <taxon>Hirundinidae</taxon>
        <taxon>Hirundo</taxon>
    </lineage>
</organism>
<dbReference type="STRING" id="333673.A0A3M0JPU7"/>
<feature type="coiled-coil region" evidence="3">
    <location>
        <begin position="1"/>
        <end position="57"/>
    </location>
</feature>
<keyword evidence="6" id="KW-1185">Reference proteome</keyword>
<dbReference type="InterPro" id="IPR036028">
    <property type="entry name" value="SH3-like_dom_sf"/>
</dbReference>
<evidence type="ECO:0000313" key="6">
    <source>
        <dbReference type="Proteomes" id="UP000269221"/>
    </source>
</evidence>
<keyword evidence="3" id="KW-0175">Coiled coil</keyword>
<dbReference type="Pfam" id="PF07653">
    <property type="entry name" value="SH3_2"/>
    <property type="match status" value="1"/>
</dbReference>
<protein>
    <recommendedName>
        <fullName evidence="4">SH3 domain-containing protein</fullName>
    </recommendedName>
</protein>
<evidence type="ECO:0000256" key="1">
    <source>
        <dbReference type="ARBA" id="ARBA00022443"/>
    </source>
</evidence>
<reference evidence="5 6" key="1">
    <citation type="submission" date="2018-07" db="EMBL/GenBank/DDBJ databases">
        <title>A high quality draft genome assembly of the barn swallow (H. rustica rustica).</title>
        <authorList>
            <person name="Formenti G."/>
            <person name="Chiara M."/>
            <person name="Poveda L."/>
            <person name="Francoijs K.-J."/>
            <person name="Bonisoli-Alquati A."/>
            <person name="Canova L."/>
            <person name="Gianfranceschi L."/>
            <person name="Horner D.S."/>
            <person name="Saino N."/>
        </authorList>
    </citation>
    <scope>NUCLEOTIDE SEQUENCE [LARGE SCALE GENOMIC DNA]</scope>
    <source>
        <strain evidence="5">Chelidonia</strain>
        <tissue evidence="5">Blood</tissue>
    </source>
</reference>
<dbReference type="SUPFAM" id="SSF50044">
    <property type="entry name" value="SH3-domain"/>
    <property type="match status" value="1"/>
</dbReference>
<comment type="caution">
    <text evidence="5">The sequence shown here is derived from an EMBL/GenBank/DDBJ whole genome shotgun (WGS) entry which is preliminary data.</text>
</comment>
<dbReference type="OrthoDB" id="9397313at2759"/>
<accession>A0A3M0JPU7</accession>
<dbReference type="PANTHER" id="PTHR14234:SF19">
    <property type="entry name" value="RIM-BINDING PROTEIN, ISOFORM F"/>
    <property type="match status" value="1"/>
</dbReference>
<dbReference type="AlphaFoldDB" id="A0A3M0JPU7"/>
<evidence type="ECO:0000256" key="2">
    <source>
        <dbReference type="PROSITE-ProRule" id="PRU00192"/>
    </source>
</evidence>
<dbReference type="InterPro" id="IPR040325">
    <property type="entry name" value="RIMBP1/2/3"/>
</dbReference>
<name>A0A3M0JPU7_HIRRU</name>
<sequence length="146" mass="16673">MIELNDQYKKLNKSSQQLFQELEWLERERSNSVISRLQQASLEADKESILLEAMRKQLAELGAFIAQYSCDLFDAPNDWPELELPLISGQYVYIFGDTDEDGWYMGELHDDTRGFVLSSLVEEVAVMDILIAPHLIESNSGLSRGL</sequence>
<dbReference type="GO" id="GO:0045202">
    <property type="term" value="C:synapse"/>
    <property type="evidence" value="ECO:0007669"/>
    <property type="project" value="GOC"/>
</dbReference>
<dbReference type="PANTHER" id="PTHR14234">
    <property type="entry name" value="RIM BINDING PROTEIN-RELATED"/>
    <property type="match status" value="1"/>
</dbReference>
<dbReference type="PROSITE" id="PS50002">
    <property type="entry name" value="SH3"/>
    <property type="match status" value="1"/>
</dbReference>